<dbReference type="EMBL" id="JAROCD010000003">
    <property type="protein sequence ID" value="MDN4600758.1"/>
    <property type="molecule type" value="Genomic_DNA"/>
</dbReference>
<keyword evidence="2" id="KW-1185">Reference proteome</keyword>
<name>A0ABT8J6Q3_9BACL</name>
<proteinExistence type="predicted"/>
<gene>
    <name evidence="1" type="ORF">P5G61_05935</name>
</gene>
<protein>
    <recommendedName>
        <fullName evidence="3">Phage tail protein</fullName>
    </recommendedName>
</protein>
<evidence type="ECO:0008006" key="3">
    <source>
        <dbReference type="Google" id="ProtNLM"/>
    </source>
</evidence>
<comment type="caution">
    <text evidence="1">The sequence shown here is derived from an EMBL/GenBank/DDBJ whole genome shotgun (WGS) entry which is preliminary data.</text>
</comment>
<accession>A0ABT8J6Q3</accession>
<dbReference type="Proteomes" id="UP001174205">
    <property type="component" value="Unassembled WGS sequence"/>
</dbReference>
<organism evidence="1 2">
    <name type="scientific">Paenibacillus vandeheii</name>
    <dbReference type="NCBI Taxonomy" id="3035917"/>
    <lineage>
        <taxon>Bacteria</taxon>
        <taxon>Bacillati</taxon>
        <taxon>Bacillota</taxon>
        <taxon>Bacilli</taxon>
        <taxon>Bacillales</taxon>
        <taxon>Paenibacillaceae</taxon>
        <taxon>Paenibacillus</taxon>
    </lineage>
</organism>
<dbReference type="RefSeq" id="WP_301245410.1">
    <property type="nucleotide sequence ID" value="NZ_JAROCD010000003.1"/>
</dbReference>
<reference evidence="1" key="1">
    <citation type="submission" date="2023-03" db="EMBL/GenBank/DDBJ databases">
        <title>MT1 and MT2 Draft Genomes of Novel Species.</title>
        <authorList>
            <person name="Venkateswaran K."/>
        </authorList>
    </citation>
    <scope>NUCLEOTIDE SEQUENCE</scope>
    <source>
        <strain evidence="1">F6_3S_P_1C</strain>
    </source>
</reference>
<evidence type="ECO:0000313" key="2">
    <source>
        <dbReference type="Proteomes" id="UP001174205"/>
    </source>
</evidence>
<sequence length="334" mass="36955">MSVCNIIFLNGGEKAYISADSRVCVIHGSDPERYQLHDDAQKLQFYSGGFAAYISGSMDIADTVSRILQETGENDINKIVNLTKDVYGAFLENRPYLKDSKYNIQVVIPGISEGGTWGIVYFDEVDNFEPIEISAHPGEDLVIGYGKGHWITDPVIERYLGKEDIGKVLLKAYAAAANEQCGGTLTYFELDKESTQMYTAKIPDTKKLKRYKDFFPDAIKHGEGDGMTATSGKYQEVKYNGGLSQTYYQSNTGRERSVLLDDSGIITTAVQGNYTARSKEFQFIATENGTYRLSLFNGSTFELTTSGLDMDIKGDINIKATGNIKINGARIDLN</sequence>
<evidence type="ECO:0000313" key="1">
    <source>
        <dbReference type="EMBL" id="MDN4600758.1"/>
    </source>
</evidence>